<dbReference type="InterPro" id="IPR007110">
    <property type="entry name" value="Ig-like_dom"/>
</dbReference>
<dbReference type="PANTHER" id="PTHR12080:SF56">
    <property type="entry name" value="NATURAL KILLER CELL RECEPTOR 2B4"/>
    <property type="match status" value="1"/>
</dbReference>
<feature type="signal peptide" evidence="7">
    <location>
        <begin position="1"/>
        <end position="19"/>
    </location>
</feature>
<dbReference type="Pfam" id="PF11465">
    <property type="entry name" value="Receptor_2B4"/>
    <property type="match status" value="1"/>
</dbReference>
<keyword evidence="2 7" id="KW-0732">Signal</keyword>
<comment type="caution">
    <text evidence="9">The sequence shown here is derived from an EMBL/GenBank/DDBJ whole genome shotgun (WGS) entry which is preliminary data.</text>
</comment>
<evidence type="ECO:0000256" key="6">
    <source>
        <dbReference type="SAM" id="Phobius"/>
    </source>
</evidence>
<keyword evidence="3 6" id="KW-0472">Membrane</keyword>
<dbReference type="InterPro" id="IPR015631">
    <property type="entry name" value="CD2/SLAM_rcpt"/>
</dbReference>
<dbReference type="SUPFAM" id="SSF48726">
    <property type="entry name" value="Immunoglobulin"/>
    <property type="match status" value="1"/>
</dbReference>
<evidence type="ECO:0000256" key="5">
    <source>
        <dbReference type="SAM" id="MobiDB-lite"/>
    </source>
</evidence>
<dbReference type="AlphaFoldDB" id="A0A7J7SVR7"/>
<keyword evidence="6" id="KW-1133">Transmembrane helix</keyword>
<dbReference type="EMBL" id="JACAGC010000021">
    <property type="protein sequence ID" value="KAF6292572.1"/>
    <property type="molecule type" value="Genomic_DNA"/>
</dbReference>
<dbReference type="GO" id="GO:0002323">
    <property type="term" value="P:natural killer cell activation involved in immune response"/>
    <property type="evidence" value="ECO:0007669"/>
    <property type="project" value="TreeGrafter"/>
</dbReference>
<dbReference type="GO" id="GO:0042288">
    <property type="term" value="F:MHC class I protein binding"/>
    <property type="evidence" value="ECO:0007669"/>
    <property type="project" value="TreeGrafter"/>
</dbReference>
<feature type="transmembrane region" description="Helical" evidence="6">
    <location>
        <begin position="239"/>
        <end position="265"/>
    </location>
</feature>
<accession>A0A7J7SVR7</accession>
<feature type="domain" description="Ig-like" evidence="8">
    <location>
        <begin position="136"/>
        <end position="231"/>
    </location>
</feature>
<comment type="subcellular location">
    <subcellularLocation>
        <location evidence="1">Membrane</location>
    </subcellularLocation>
</comment>
<evidence type="ECO:0000256" key="3">
    <source>
        <dbReference type="ARBA" id="ARBA00023136"/>
    </source>
</evidence>
<name>A0A7J7SVR7_RHIFE</name>
<evidence type="ECO:0000259" key="8">
    <source>
        <dbReference type="PROSITE" id="PS50835"/>
    </source>
</evidence>
<evidence type="ECO:0000256" key="2">
    <source>
        <dbReference type="ARBA" id="ARBA00022729"/>
    </source>
</evidence>
<reference evidence="9 10" key="1">
    <citation type="journal article" date="2020" name="Nature">
        <title>Six reference-quality genomes reveal evolution of bat adaptations.</title>
        <authorList>
            <person name="Jebb D."/>
            <person name="Huang Z."/>
            <person name="Pippel M."/>
            <person name="Hughes G.M."/>
            <person name="Lavrichenko K."/>
            <person name="Devanna P."/>
            <person name="Winkler S."/>
            <person name="Jermiin L.S."/>
            <person name="Skirmuntt E.C."/>
            <person name="Katzourakis A."/>
            <person name="Burkitt-Gray L."/>
            <person name="Ray D.A."/>
            <person name="Sullivan K.A.M."/>
            <person name="Roscito J.G."/>
            <person name="Kirilenko B.M."/>
            <person name="Davalos L.M."/>
            <person name="Corthals A.P."/>
            <person name="Power M.L."/>
            <person name="Jones G."/>
            <person name="Ransome R.D."/>
            <person name="Dechmann D.K.N."/>
            <person name="Locatelli A.G."/>
            <person name="Puechmaille S.J."/>
            <person name="Fedrigo O."/>
            <person name="Jarvis E.D."/>
            <person name="Hiller M."/>
            <person name="Vernes S.C."/>
            <person name="Myers E.W."/>
            <person name="Teeling E.C."/>
        </authorList>
    </citation>
    <scope>NUCLEOTIDE SEQUENCE [LARGE SCALE GENOMIC DNA]</scope>
    <source>
        <strain evidence="9">MRhiFer1</strain>
        <tissue evidence="9">Lung</tissue>
    </source>
</reference>
<dbReference type="InterPro" id="IPR024303">
    <property type="entry name" value="NK_rcpt_2B4_Ig_dom"/>
</dbReference>
<feature type="chain" id="PRO_5029562980" evidence="7">
    <location>
        <begin position="20"/>
        <end position="418"/>
    </location>
</feature>
<evidence type="ECO:0000256" key="7">
    <source>
        <dbReference type="SAM" id="SignalP"/>
    </source>
</evidence>
<sequence length="418" mass="47589">MLGQALSLTLLLLLKGHQGQEAPAESLVALAGTSLWLQPHSMQTRAHSVDWRVKLSSKREFNTILTWKNESVSDNIRWFHSNLSNRFSFVTKNLTLLIKEAQQQDSGLYVLEVTNNSGGVCRHQFCVSVFEHVGKPLLCQRGKLKAVDRGTCQVNLSCSVTRGANVNCNTVSYENVSYSNVSYTWYRGSELIRAGRDLSTLEEQIDAKGEHTYTCSVSNPVSRANYTRRLTCASTQQEFSFLIFLVPIVFLIITLPLGALGYFCVRRRKRKQSQPSPEEMLTIYEEINNLPIRRNQVWCPVGWDFSQLVWKMPVEEWPFRPWGQRETYNCPEQQQSLPGEGSTIYSRIHSQPSASTSPKTENTLYSLVQPSRKSGSKKRNHSSSFISTVYEEVGKRQPKAQRPIRLSQKELENFCAYS</sequence>
<evidence type="ECO:0000313" key="9">
    <source>
        <dbReference type="EMBL" id="KAF6292572.1"/>
    </source>
</evidence>
<evidence type="ECO:0000256" key="4">
    <source>
        <dbReference type="ARBA" id="ARBA00023180"/>
    </source>
</evidence>
<protein>
    <submittedName>
        <fullName evidence="9">CD244 molecule</fullName>
    </submittedName>
</protein>
<evidence type="ECO:0000313" key="10">
    <source>
        <dbReference type="Proteomes" id="UP000585614"/>
    </source>
</evidence>
<gene>
    <name evidence="9" type="ORF">mRhiFer1_002434</name>
</gene>
<keyword evidence="6" id="KW-0812">Transmembrane</keyword>
<organism evidence="9 10">
    <name type="scientific">Rhinolophus ferrumequinum</name>
    <name type="common">Greater horseshoe bat</name>
    <dbReference type="NCBI Taxonomy" id="59479"/>
    <lineage>
        <taxon>Eukaryota</taxon>
        <taxon>Metazoa</taxon>
        <taxon>Chordata</taxon>
        <taxon>Craniata</taxon>
        <taxon>Vertebrata</taxon>
        <taxon>Euteleostomi</taxon>
        <taxon>Mammalia</taxon>
        <taxon>Eutheria</taxon>
        <taxon>Laurasiatheria</taxon>
        <taxon>Chiroptera</taxon>
        <taxon>Yinpterochiroptera</taxon>
        <taxon>Rhinolophoidea</taxon>
        <taxon>Rhinolophidae</taxon>
        <taxon>Rhinolophinae</taxon>
        <taxon>Rhinolophus</taxon>
    </lineage>
</organism>
<proteinExistence type="predicted"/>
<dbReference type="Proteomes" id="UP000585614">
    <property type="component" value="Unassembled WGS sequence"/>
</dbReference>
<dbReference type="PANTHER" id="PTHR12080">
    <property type="entry name" value="SIGNALING LYMPHOCYTIC ACTIVATION MOLECULE"/>
    <property type="match status" value="1"/>
</dbReference>
<feature type="region of interest" description="Disordered" evidence="5">
    <location>
        <begin position="331"/>
        <end position="362"/>
    </location>
</feature>
<evidence type="ECO:0000256" key="1">
    <source>
        <dbReference type="ARBA" id="ARBA00004370"/>
    </source>
</evidence>
<keyword evidence="4" id="KW-0325">Glycoprotein</keyword>
<dbReference type="InterPro" id="IPR036179">
    <property type="entry name" value="Ig-like_dom_sf"/>
</dbReference>
<dbReference type="InterPro" id="IPR013783">
    <property type="entry name" value="Ig-like_fold"/>
</dbReference>
<dbReference type="GO" id="GO:0009897">
    <property type="term" value="C:external side of plasma membrane"/>
    <property type="evidence" value="ECO:0007669"/>
    <property type="project" value="TreeGrafter"/>
</dbReference>
<dbReference type="PROSITE" id="PS50835">
    <property type="entry name" value="IG_LIKE"/>
    <property type="match status" value="1"/>
</dbReference>
<dbReference type="Gene3D" id="2.60.40.10">
    <property type="entry name" value="Immunoglobulins"/>
    <property type="match status" value="2"/>
</dbReference>